<dbReference type="PANTHER" id="PTHR44366:SF1">
    <property type="entry name" value="UDP-N-ACETYLGLUCOSAMINE--PEPTIDE N-ACETYLGLUCOSAMINYLTRANSFERASE 110 KDA SUBUNIT"/>
    <property type="match status" value="1"/>
</dbReference>
<evidence type="ECO:0000256" key="4">
    <source>
        <dbReference type="ARBA" id="ARBA00022676"/>
    </source>
</evidence>
<keyword evidence="4" id="KW-0328">Glycosyltransferase</keyword>
<gene>
    <name evidence="10" type="ORF">IGX34_00085</name>
</gene>
<dbReference type="PROSITE" id="PS50005">
    <property type="entry name" value="TPR"/>
    <property type="match status" value="1"/>
</dbReference>
<dbReference type="SUPFAM" id="SSF48452">
    <property type="entry name" value="TPR-like"/>
    <property type="match status" value="1"/>
</dbReference>
<comment type="pathway">
    <text evidence="1">Protein modification; protein glycosylation.</text>
</comment>
<evidence type="ECO:0000256" key="3">
    <source>
        <dbReference type="ARBA" id="ARBA00011970"/>
    </source>
</evidence>
<evidence type="ECO:0000256" key="5">
    <source>
        <dbReference type="ARBA" id="ARBA00022679"/>
    </source>
</evidence>
<dbReference type="SMART" id="SM00028">
    <property type="entry name" value="TPR"/>
    <property type="match status" value="6"/>
</dbReference>
<dbReference type="InterPro" id="IPR037919">
    <property type="entry name" value="OGT"/>
</dbReference>
<feature type="repeat" description="TPR" evidence="8">
    <location>
        <begin position="111"/>
        <end position="144"/>
    </location>
</feature>
<evidence type="ECO:0000256" key="8">
    <source>
        <dbReference type="PROSITE-ProRule" id="PRU00339"/>
    </source>
</evidence>
<organism evidence="10 11">
    <name type="scientific">Dyella acidiphila</name>
    <dbReference type="NCBI Taxonomy" id="2775866"/>
    <lineage>
        <taxon>Bacteria</taxon>
        <taxon>Pseudomonadati</taxon>
        <taxon>Pseudomonadota</taxon>
        <taxon>Gammaproteobacteria</taxon>
        <taxon>Lysobacterales</taxon>
        <taxon>Rhodanobacteraceae</taxon>
        <taxon>Dyella</taxon>
    </lineage>
</organism>
<dbReference type="Gene3D" id="1.25.40.10">
    <property type="entry name" value="Tetratricopeptide repeat domain"/>
    <property type="match status" value="2"/>
</dbReference>
<dbReference type="Pfam" id="PF13432">
    <property type="entry name" value="TPR_16"/>
    <property type="match status" value="1"/>
</dbReference>
<proteinExistence type="inferred from homology"/>
<keyword evidence="6" id="KW-0677">Repeat</keyword>
<dbReference type="SUPFAM" id="SSF53756">
    <property type="entry name" value="UDP-Glycosyltransferase/glycogen phosphorylase"/>
    <property type="match status" value="1"/>
</dbReference>
<keyword evidence="11" id="KW-1185">Reference proteome</keyword>
<feature type="domain" description="O-GlcNAc transferase C-terminal" evidence="9">
    <location>
        <begin position="279"/>
        <end position="477"/>
    </location>
</feature>
<dbReference type="RefSeq" id="WP_192553633.1">
    <property type="nucleotide sequence ID" value="NZ_JACZZA010000001.1"/>
</dbReference>
<dbReference type="EMBL" id="JACZZA010000001">
    <property type="protein sequence ID" value="MBE1158760.1"/>
    <property type="molecule type" value="Genomic_DNA"/>
</dbReference>
<protein>
    <recommendedName>
        <fullName evidence="3">protein O-GlcNAc transferase</fullName>
        <ecNumber evidence="3">2.4.1.255</ecNumber>
    </recommendedName>
</protein>
<keyword evidence="7 8" id="KW-0802">TPR repeat</keyword>
<dbReference type="Gene3D" id="3.40.50.11380">
    <property type="match status" value="1"/>
</dbReference>
<dbReference type="Proteomes" id="UP000651010">
    <property type="component" value="Unassembled WGS sequence"/>
</dbReference>
<evidence type="ECO:0000313" key="10">
    <source>
        <dbReference type="EMBL" id="MBE1158760.1"/>
    </source>
</evidence>
<feature type="domain" description="O-GlcNAc transferase C-terminal" evidence="9">
    <location>
        <begin position="492"/>
        <end position="677"/>
    </location>
</feature>
<dbReference type="InterPro" id="IPR029489">
    <property type="entry name" value="OGT/SEC/SPY_C"/>
</dbReference>
<evidence type="ECO:0000256" key="6">
    <source>
        <dbReference type="ARBA" id="ARBA00022737"/>
    </source>
</evidence>
<accession>A0ABR9G3Y4</accession>
<evidence type="ECO:0000256" key="7">
    <source>
        <dbReference type="ARBA" id="ARBA00022803"/>
    </source>
</evidence>
<evidence type="ECO:0000256" key="2">
    <source>
        <dbReference type="ARBA" id="ARBA00005386"/>
    </source>
</evidence>
<keyword evidence="5" id="KW-0808">Transferase</keyword>
<dbReference type="PANTHER" id="PTHR44366">
    <property type="entry name" value="UDP-N-ACETYLGLUCOSAMINE--PEPTIDE N-ACETYLGLUCOSAMINYLTRANSFERASE 110 KDA SUBUNIT"/>
    <property type="match status" value="1"/>
</dbReference>
<evidence type="ECO:0000259" key="9">
    <source>
        <dbReference type="Pfam" id="PF13844"/>
    </source>
</evidence>
<dbReference type="InterPro" id="IPR011990">
    <property type="entry name" value="TPR-like_helical_dom_sf"/>
</dbReference>
<sequence length="700" mass="75955">MTDAAPNDIAPILQQLNELLRRDANEEALSVAARARRQFPVSPDLLRLQGMALLRLGRRREAQVAMNRAAEVAPGNLEVQCNLASLALADGKPAAAIERMQKALAQAPGHPALLQVLGTAYMEIGQHVQARDAFALAVQNMPQHPAIRLNLASAEMELGRLPEAEAHVRQALQHAPASDAAHAMLGHMLHRQRRPQDGAASLLQAGKLAPNNVQHVYQAALMLDEAGDLVGANEAFTDALARAPDSVVVMAQTLFTRRRLCRWQGLDGLSEQLQFAVSENQPGVHPFAFLAEDVDAAMQLRCARIFAGLIEQQTAGLRQQLNLRHSLPLPDSPVRIGMLSDGFHEAAVGQHIVALIEALADSELDIHLFATTPDDGGNTRRRLSAAATLHDVSGLNHAQLARLMHGTAIEILFDLNGYRGRGNAEMMSLRAAPIQVGWLGYTGSSGAPWMDYLLTDAVTVPASLREHVSEKVIRMPRCPQPSDPLREVAPAPSREACGLPEKGVVFACFNETYAINPAVFARCMLILQQVRGSVLWLLSGPADSDDRLRQAAAALEISPERLIFMPRLPYHEYLARYAHIDLYLDTLPANARATASDALWSGCPVLTRSGDTIPGRTVTSLLHQLGLPELITADSVSFIGMATALGNDHDALATLRRHLAERCRSGSLFDMQGFAADFRRVALAISARHRIGRPPADIDL</sequence>
<dbReference type="Pfam" id="PF13844">
    <property type="entry name" value="Glyco_transf_41"/>
    <property type="match status" value="2"/>
</dbReference>
<dbReference type="Gene3D" id="3.40.50.2000">
    <property type="entry name" value="Glycogen Phosphorylase B"/>
    <property type="match status" value="1"/>
</dbReference>
<evidence type="ECO:0000313" key="11">
    <source>
        <dbReference type="Proteomes" id="UP000651010"/>
    </source>
</evidence>
<comment type="caution">
    <text evidence="10">The sequence shown here is derived from an EMBL/GenBank/DDBJ whole genome shotgun (WGS) entry which is preliminary data.</text>
</comment>
<reference evidence="10 11" key="1">
    <citation type="submission" date="2020-09" db="EMBL/GenBank/DDBJ databases">
        <title>Dyella sp. 7MK23 isolated from forest soil.</title>
        <authorList>
            <person name="Fu J."/>
        </authorList>
    </citation>
    <scope>NUCLEOTIDE SEQUENCE [LARGE SCALE GENOMIC DNA]</scope>
    <source>
        <strain evidence="10 11">7MK23</strain>
    </source>
</reference>
<dbReference type="EC" id="2.4.1.255" evidence="3"/>
<dbReference type="Pfam" id="PF14559">
    <property type="entry name" value="TPR_19"/>
    <property type="match status" value="1"/>
</dbReference>
<dbReference type="InterPro" id="IPR019734">
    <property type="entry name" value="TPR_rpt"/>
</dbReference>
<evidence type="ECO:0000256" key="1">
    <source>
        <dbReference type="ARBA" id="ARBA00004922"/>
    </source>
</evidence>
<comment type="similarity">
    <text evidence="2">Belongs to the glycosyltransferase 41 family. O-GlcNAc transferase subfamily.</text>
</comment>
<name>A0ABR9G3Y4_9GAMM</name>